<evidence type="ECO:0000256" key="5">
    <source>
        <dbReference type="ARBA" id="ARBA00022750"/>
    </source>
</evidence>
<dbReference type="GO" id="GO:0016020">
    <property type="term" value="C:membrane"/>
    <property type="evidence" value="ECO:0007669"/>
    <property type="project" value="InterPro"/>
</dbReference>
<dbReference type="Pfam" id="PF01252">
    <property type="entry name" value="Peptidase_A8"/>
    <property type="match status" value="1"/>
</dbReference>
<dbReference type="InterPro" id="IPR001872">
    <property type="entry name" value="Peptidase_A8"/>
</dbReference>
<proteinExistence type="inferred from homology"/>
<sequence>MSRKWSLIETAGLFAADQLFKTYAEQNLDKKEERKLAGALVLRRVHNKGLCMGLLSENQTAVKWLSLAASGIVTVCQAIVSFRRKGFWQKKGLALMTAGAWSNTFDRFARGYVVDYIGFDIKDPKTAKITYNLGDFFITAGAVILSLCSLFSPSGKEKEKVQKREDADD</sequence>
<evidence type="ECO:0000313" key="11">
    <source>
        <dbReference type="Proteomes" id="UP000823850"/>
    </source>
</evidence>
<evidence type="ECO:0000256" key="9">
    <source>
        <dbReference type="RuleBase" id="RU004181"/>
    </source>
</evidence>
<evidence type="ECO:0000256" key="1">
    <source>
        <dbReference type="ARBA" id="ARBA00006139"/>
    </source>
</evidence>
<comment type="similarity">
    <text evidence="1 9">Belongs to the peptidase A8 family.</text>
</comment>
<name>A0A9D2U622_9FIRM</name>
<gene>
    <name evidence="10" type="ORF">H9913_13735</name>
</gene>
<dbReference type="AlphaFoldDB" id="A0A9D2U622"/>
<evidence type="ECO:0000256" key="8">
    <source>
        <dbReference type="ARBA" id="ARBA00023136"/>
    </source>
</evidence>
<dbReference type="Proteomes" id="UP000823850">
    <property type="component" value="Unassembled WGS sequence"/>
</dbReference>
<evidence type="ECO:0000256" key="6">
    <source>
        <dbReference type="ARBA" id="ARBA00022801"/>
    </source>
</evidence>
<reference evidence="10" key="1">
    <citation type="journal article" date="2021" name="PeerJ">
        <title>Extensive microbial diversity within the chicken gut microbiome revealed by metagenomics and culture.</title>
        <authorList>
            <person name="Gilroy R."/>
            <person name="Ravi A."/>
            <person name="Getino M."/>
            <person name="Pursley I."/>
            <person name="Horton D.L."/>
            <person name="Alikhan N.F."/>
            <person name="Baker D."/>
            <person name="Gharbi K."/>
            <person name="Hall N."/>
            <person name="Watson M."/>
            <person name="Adriaenssens E.M."/>
            <person name="Foster-Nyarko E."/>
            <person name="Jarju S."/>
            <person name="Secka A."/>
            <person name="Antonio M."/>
            <person name="Oren A."/>
            <person name="Chaudhuri R.R."/>
            <person name="La Ragione R."/>
            <person name="Hildebrand F."/>
            <person name="Pallen M.J."/>
        </authorList>
    </citation>
    <scope>NUCLEOTIDE SEQUENCE</scope>
    <source>
        <strain evidence="10">ChiW19-6364</strain>
    </source>
</reference>
<dbReference type="GO" id="GO:0004190">
    <property type="term" value="F:aspartic-type endopeptidase activity"/>
    <property type="evidence" value="ECO:0007669"/>
    <property type="project" value="UniProtKB-KW"/>
</dbReference>
<keyword evidence="4" id="KW-0812">Transmembrane</keyword>
<comment type="caution">
    <text evidence="10">The sequence shown here is derived from an EMBL/GenBank/DDBJ whole genome shotgun (WGS) entry which is preliminary data.</text>
</comment>
<evidence type="ECO:0000256" key="4">
    <source>
        <dbReference type="ARBA" id="ARBA00022692"/>
    </source>
</evidence>
<protein>
    <submittedName>
        <fullName evidence="10">Signal peptidase II</fullName>
    </submittedName>
</protein>
<reference evidence="10" key="2">
    <citation type="submission" date="2021-04" db="EMBL/GenBank/DDBJ databases">
        <authorList>
            <person name="Gilroy R."/>
        </authorList>
    </citation>
    <scope>NUCLEOTIDE SEQUENCE</scope>
    <source>
        <strain evidence="10">ChiW19-6364</strain>
    </source>
</reference>
<keyword evidence="7" id="KW-1133">Transmembrane helix</keyword>
<keyword evidence="5" id="KW-0064">Aspartyl protease</keyword>
<evidence type="ECO:0000256" key="7">
    <source>
        <dbReference type="ARBA" id="ARBA00022989"/>
    </source>
</evidence>
<evidence type="ECO:0000256" key="2">
    <source>
        <dbReference type="ARBA" id="ARBA00022475"/>
    </source>
</evidence>
<dbReference type="GO" id="GO:0006508">
    <property type="term" value="P:proteolysis"/>
    <property type="evidence" value="ECO:0007669"/>
    <property type="project" value="UniProtKB-KW"/>
</dbReference>
<dbReference type="PANTHER" id="PTHR33695">
    <property type="entry name" value="LIPOPROTEIN SIGNAL PEPTIDASE"/>
    <property type="match status" value="1"/>
</dbReference>
<keyword evidence="8" id="KW-0472">Membrane</keyword>
<dbReference type="EMBL" id="DWUX01000236">
    <property type="protein sequence ID" value="HJD41072.1"/>
    <property type="molecule type" value="Genomic_DNA"/>
</dbReference>
<keyword evidence="6" id="KW-0378">Hydrolase</keyword>
<accession>A0A9D2U622</accession>
<keyword evidence="3" id="KW-0645">Protease</keyword>
<organism evidence="10 11">
    <name type="scientific">Candidatus Blautia stercoripullorum</name>
    <dbReference type="NCBI Taxonomy" id="2838502"/>
    <lineage>
        <taxon>Bacteria</taxon>
        <taxon>Bacillati</taxon>
        <taxon>Bacillota</taxon>
        <taxon>Clostridia</taxon>
        <taxon>Lachnospirales</taxon>
        <taxon>Lachnospiraceae</taxon>
        <taxon>Blautia</taxon>
    </lineage>
</organism>
<evidence type="ECO:0000256" key="3">
    <source>
        <dbReference type="ARBA" id="ARBA00022670"/>
    </source>
</evidence>
<keyword evidence="2" id="KW-1003">Cell membrane</keyword>
<dbReference type="PRINTS" id="PR00781">
    <property type="entry name" value="LIPOSIGPTASE"/>
</dbReference>
<evidence type="ECO:0000313" key="10">
    <source>
        <dbReference type="EMBL" id="HJD41072.1"/>
    </source>
</evidence>
<dbReference type="PANTHER" id="PTHR33695:SF1">
    <property type="entry name" value="LIPOPROTEIN SIGNAL PEPTIDASE"/>
    <property type="match status" value="1"/>
</dbReference>